<feature type="domain" description="TLDc" evidence="6">
    <location>
        <begin position="290"/>
        <end position="477"/>
    </location>
</feature>
<evidence type="ECO:0000259" key="6">
    <source>
        <dbReference type="PROSITE" id="PS51886"/>
    </source>
</evidence>
<dbReference type="Pfam" id="PF07534">
    <property type="entry name" value="TLD"/>
    <property type="match status" value="1"/>
</dbReference>
<dbReference type="PANTHER" id="PTHR23354:SF62">
    <property type="entry name" value="MUSTARD, ISOFORM V"/>
    <property type="match status" value="1"/>
</dbReference>
<dbReference type="WBParaSite" id="Minc3s04976g37367">
    <property type="protein sequence ID" value="Minc3s04976g37367"/>
    <property type="gene ID" value="Minc3s04976g37367"/>
</dbReference>
<dbReference type="GO" id="GO:0005739">
    <property type="term" value="C:mitochondrion"/>
    <property type="evidence" value="ECO:0007669"/>
    <property type="project" value="UniProtKB-SubCell"/>
</dbReference>
<dbReference type="GO" id="GO:0005634">
    <property type="term" value="C:nucleus"/>
    <property type="evidence" value="ECO:0007669"/>
    <property type="project" value="TreeGrafter"/>
</dbReference>
<evidence type="ECO:0000256" key="5">
    <source>
        <dbReference type="SAM" id="MobiDB-lite"/>
    </source>
</evidence>
<dbReference type="InterPro" id="IPR006571">
    <property type="entry name" value="TLDc_dom"/>
</dbReference>
<evidence type="ECO:0000313" key="8">
    <source>
        <dbReference type="WBParaSite" id="Minc3s04976g37367"/>
    </source>
</evidence>
<keyword evidence="3" id="KW-0496">Mitochondrion</keyword>
<name>A0A914NGG4_MELIC</name>
<dbReference type="SMART" id="SM00584">
    <property type="entry name" value="TLDc"/>
    <property type="match status" value="1"/>
</dbReference>
<dbReference type="Proteomes" id="UP000887563">
    <property type="component" value="Unplaced"/>
</dbReference>
<feature type="compositionally biased region" description="Polar residues" evidence="5">
    <location>
        <begin position="27"/>
        <end position="36"/>
    </location>
</feature>
<evidence type="ECO:0000313" key="7">
    <source>
        <dbReference type="Proteomes" id="UP000887563"/>
    </source>
</evidence>
<evidence type="ECO:0000256" key="1">
    <source>
        <dbReference type="ARBA" id="ARBA00004173"/>
    </source>
</evidence>
<accession>A0A914NGG4</accession>
<proteinExistence type="inferred from homology"/>
<dbReference type="AlphaFoldDB" id="A0A914NGG4"/>
<sequence length="477" mass="53568">MNISSGLIQEGQNGVMEVVESVKDVLSNESNEPQQEQIDRQTMKRERSLATLESLYQRTQQAREQAAIQRALDTGFVLGSEERSVFEKKQKYNDITNNNGQNKRNSIDSPPEPPYYMTVRVDRSRQQRKKTQLSRRNSKEIVDSTGASLSAADFFESGCLFGNKRKREFWFAVPRSRVDAIYHFLLQWSPQKYGQVKASSADETNVVDENTPNEMISTGVNTKQDFGAFVVLDRDVDDEALTGEKPSHHFGKLDREWEVCAVREICRRLSLEDSLEPSELPLPDGALQSQVLDEFMIRQIVDILPPRAEGYPWVNIYSSEKHGFSLATLYRKMSEWKEEMSPVLLIIRDVVGHVFGAVCSTALQPLTPPHYVGTGDSCLLFRFTGEHPHTRQSYAHSIGLEIINFFVNATKDFLSIGAGGLSSITNSRSTCPTAAGLWLDADLNNGRSQNCATFNNEPLAGGLEGDFVIQFVEAFGF</sequence>
<evidence type="ECO:0000256" key="3">
    <source>
        <dbReference type="ARBA" id="ARBA00023128"/>
    </source>
</evidence>
<dbReference type="PANTHER" id="PTHR23354">
    <property type="entry name" value="NUCLEOLAR PROTEIN 7/ESTROGEN RECEPTOR COACTIVATOR-RELATED"/>
    <property type="match status" value="1"/>
</dbReference>
<comment type="similarity">
    <text evidence="2">Belongs to the OXR1 family.</text>
</comment>
<evidence type="ECO:0000256" key="2">
    <source>
        <dbReference type="ARBA" id="ARBA00009540"/>
    </source>
</evidence>
<protein>
    <recommendedName>
        <fullName evidence="4">Oxidation resistance protein 1</fullName>
    </recommendedName>
</protein>
<dbReference type="GO" id="GO:0006979">
    <property type="term" value="P:response to oxidative stress"/>
    <property type="evidence" value="ECO:0007669"/>
    <property type="project" value="TreeGrafter"/>
</dbReference>
<comment type="subcellular location">
    <subcellularLocation>
        <location evidence="1">Mitochondrion</location>
    </subcellularLocation>
</comment>
<organism evidence="7 8">
    <name type="scientific">Meloidogyne incognita</name>
    <name type="common">Southern root-knot nematode worm</name>
    <name type="synonym">Oxyuris incognita</name>
    <dbReference type="NCBI Taxonomy" id="6306"/>
    <lineage>
        <taxon>Eukaryota</taxon>
        <taxon>Metazoa</taxon>
        <taxon>Ecdysozoa</taxon>
        <taxon>Nematoda</taxon>
        <taxon>Chromadorea</taxon>
        <taxon>Rhabditida</taxon>
        <taxon>Tylenchina</taxon>
        <taxon>Tylenchomorpha</taxon>
        <taxon>Tylenchoidea</taxon>
        <taxon>Meloidogynidae</taxon>
        <taxon>Meloidogyninae</taxon>
        <taxon>Meloidogyne</taxon>
        <taxon>Meloidogyne incognita group</taxon>
    </lineage>
</organism>
<keyword evidence="7" id="KW-1185">Reference proteome</keyword>
<feature type="region of interest" description="Disordered" evidence="5">
    <location>
        <begin position="89"/>
        <end position="114"/>
    </location>
</feature>
<evidence type="ECO:0000256" key="4">
    <source>
        <dbReference type="ARBA" id="ARBA00040604"/>
    </source>
</evidence>
<dbReference type="PROSITE" id="PS51886">
    <property type="entry name" value="TLDC"/>
    <property type="match status" value="1"/>
</dbReference>
<feature type="region of interest" description="Disordered" evidence="5">
    <location>
        <begin position="25"/>
        <end position="44"/>
    </location>
</feature>
<feature type="compositionally biased region" description="Polar residues" evidence="5">
    <location>
        <begin position="93"/>
        <end position="108"/>
    </location>
</feature>
<reference evidence="8" key="1">
    <citation type="submission" date="2022-11" db="UniProtKB">
        <authorList>
            <consortium name="WormBaseParasite"/>
        </authorList>
    </citation>
    <scope>IDENTIFICATION</scope>
</reference>